<sequence length="527" mass="57903">MAKIDKHQLFHVDATEESVCNRFGDAVIPQNPCMAPNGMNGAHQDSWCTESVPFTGPTSGQLSMIRQHNPYGFTPIMGCNQHGQMVGMCLMFVDQESQFNLAVFDEDCKILSATPTGTSKSLSFAGGYFYLDQNCNAVAVGNGCVQCFPTGNPFTDLGYIKKLEPLWKSDSIVDLVDKKFGNTNGNKLYANLPVWKQPSDDYILTWCLMAGKFDHKTKVVLTEAAMALVKITTSGNDVGKTELLDVKKCDKQWNNNTFTVTKTGAIFVTNGGRINESDSPADSYIWKVSAQQNKAGAWSIHEEWKSTYENCGLIKKGQTNIGCGTTPTIFDEGAKVAITDNASPQINVVVYDTTNGKKLSQTPVFPKMRSANEASLIGVEKHLVVENNFGHATGSFFTPQTVANEPGMAMFKVSDQTGKEKSKGESPREEIIWESSESFLAMTMLARKSGIIFATTGDWSGNNSCVDGAMYYMIAKDSYDGRIIWRLPMGVGKTFAHDYGGIYFNRLGNKIYVGTNDYIICIKNTVH</sequence>
<dbReference type="OrthoDB" id="4818326at2759"/>
<proteinExistence type="predicted"/>
<evidence type="ECO:0000313" key="1">
    <source>
        <dbReference type="EnsemblMetazoa" id="CLYHEMP020118.1"/>
    </source>
</evidence>
<reference evidence="1" key="1">
    <citation type="submission" date="2021-01" db="UniProtKB">
        <authorList>
            <consortium name="EnsemblMetazoa"/>
        </authorList>
    </citation>
    <scope>IDENTIFICATION</scope>
</reference>
<accession>A0A7M5XBC0</accession>
<dbReference type="EnsemblMetazoa" id="CLYHEMT020118.1">
    <property type="protein sequence ID" value="CLYHEMP020118.1"/>
    <property type="gene ID" value="CLYHEMG020118"/>
</dbReference>
<name>A0A7M5XBC0_9CNID</name>
<protein>
    <submittedName>
        <fullName evidence="1">Uncharacterized protein</fullName>
    </submittedName>
</protein>
<evidence type="ECO:0000313" key="2">
    <source>
        <dbReference type="Proteomes" id="UP000594262"/>
    </source>
</evidence>
<organism evidence="1 2">
    <name type="scientific">Clytia hemisphaerica</name>
    <dbReference type="NCBI Taxonomy" id="252671"/>
    <lineage>
        <taxon>Eukaryota</taxon>
        <taxon>Metazoa</taxon>
        <taxon>Cnidaria</taxon>
        <taxon>Hydrozoa</taxon>
        <taxon>Hydroidolina</taxon>
        <taxon>Leptothecata</taxon>
        <taxon>Obeliida</taxon>
        <taxon>Clytiidae</taxon>
        <taxon>Clytia</taxon>
    </lineage>
</organism>
<dbReference type="AlphaFoldDB" id="A0A7M5XBC0"/>
<dbReference type="RefSeq" id="XP_066917840.1">
    <property type="nucleotide sequence ID" value="XM_067061739.1"/>
</dbReference>
<dbReference type="GeneID" id="136805173"/>
<dbReference type="Proteomes" id="UP000594262">
    <property type="component" value="Unplaced"/>
</dbReference>
<keyword evidence="2" id="KW-1185">Reference proteome</keyword>